<keyword evidence="3" id="KW-1185">Reference proteome</keyword>
<accession>A0A7X0TTN4</accession>
<dbReference type="AlphaFoldDB" id="A0A7X0TTN4"/>
<comment type="caution">
    <text evidence="2">The sequence shown here is derived from an EMBL/GenBank/DDBJ whole genome shotgun (WGS) entry which is preliminary data.</text>
</comment>
<dbReference type="Proteomes" id="UP000537141">
    <property type="component" value="Unassembled WGS sequence"/>
</dbReference>
<evidence type="ECO:0000313" key="2">
    <source>
        <dbReference type="EMBL" id="MBB6543437.1"/>
    </source>
</evidence>
<proteinExistence type="predicted"/>
<protein>
    <submittedName>
        <fullName evidence="2">Uncharacterized protein</fullName>
    </submittedName>
</protein>
<dbReference type="EMBL" id="JACHHU010000014">
    <property type="protein sequence ID" value="MBB6543437.1"/>
    <property type="molecule type" value="Genomic_DNA"/>
</dbReference>
<evidence type="ECO:0000256" key="1">
    <source>
        <dbReference type="SAM" id="Coils"/>
    </source>
</evidence>
<sequence length="485" mass="55529">MSKKAASDTKFTTQVKQILDKLYGRSALKDSLVERAIEFYAKQSFVQHKLQSLQDSITELTAKDDNNTKSITRLERELRDLKQDLRYESNERYKYLFEICQEILKLSEGLTFEETNRKSAQLLGTIQLISPTEGKKVAENNERNKPLYKAVLSLRLFDQLFIEQSSVLMHPYVKEYASAILPDEYQSLATTDNDVYSNFLDQIKLPILMAALLQDIGNYHPDSQRILKGKDGKLNSNRTLAVDERKALLQINFRETVKFLVDGIGAPIYVGNSKTERDKFNIAEHQKLVFIKQLIKGAIAPRSGIGNILKVPQIYASIILSTKSSYNFKLLPKVYQALYQNAEHGSCCKTAVDALYKITGVYPQGYGVTYIPIDSDGEQSDRYEYAIVTQLYPENGENPICRTATRYLTFISYGQDVVIESDRNLYNVEVAQQFASLSKERLNEILELLASNYADRKKLDLLPRYWHAGDYFSVKDNQKLWNKSK</sequence>
<evidence type="ECO:0000313" key="3">
    <source>
        <dbReference type="Proteomes" id="UP000537141"/>
    </source>
</evidence>
<organism evidence="2 3">
    <name type="scientific">Thalassotalea piscium</name>
    <dbReference type="NCBI Taxonomy" id="1230533"/>
    <lineage>
        <taxon>Bacteria</taxon>
        <taxon>Pseudomonadati</taxon>
        <taxon>Pseudomonadota</taxon>
        <taxon>Gammaproteobacteria</taxon>
        <taxon>Alteromonadales</taxon>
        <taxon>Colwelliaceae</taxon>
        <taxon>Thalassotalea</taxon>
    </lineage>
</organism>
<gene>
    <name evidence="2" type="ORF">HNQ55_001958</name>
</gene>
<reference evidence="2 3" key="1">
    <citation type="submission" date="2020-08" db="EMBL/GenBank/DDBJ databases">
        <title>Genomic Encyclopedia of Type Strains, Phase IV (KMG-IV): sequencing the most valuable type-strain genomes for metagenomic binning, comparative biology and taxonomic classification.</title>
        <authorList>
            <person name="Goeker M."/>
        </authorList>
    </citation>
    <scope>NUCLEOTIDE SEQUENCE [LARGE SCALE GENOMIC DNA]</scope>
    <source>
        <strain evidence="2 3">DSM 26287</strain>
    </source>
</reference>
<keyword evidence="1" id="KW-0175">Coiled coil</keyword>
<dbReference type="RefSeq" id="WP_184424228.1">
    <property type="nucleotide sequence ID" value="NZ_AP027362.1"/>
</dbReference>
<name>A0A7X0TTN4_9GAMM</name>
<feature type="coiled-coil region" evidence="1">
    <location>
        <begin position="64"/>
        <end position="91"/>
    </location>
</feature>